<dbReference type="Bgee" id="FBgn0077267">
    <property type="expression patterns" value="Expressed in male reproductive system and 1 other cell type or tissue"/>
</dbReference>
<dbReference type="GeneID" id="4812744"/>
<dbReference type="Proteomes" id="UP000001819">
    <property type="component" value="Chromosome X"/>
</dbReference>
<gene>
    <name evidence="7" type="primary">LOC4812744</name>
</gene>
<sequence>MERYTTLVRDSTGEGRSIDGTRNSNFPTGTKFFGQMNELGMQDYGTYTYPDGSRYVGYFRNNHFHGSGSIQLPAPLGVSFQVTHHDGKLLKIDEMVFDDQLKVDFARMKDGSVSFHPWKYCSSEDRRFFTETRSPLAAVGPYKYQTQDGPSPPDLPLNVFDLGFGRLHPQGYLMDLKHGSPSIYVGCRKVRHWIMENCRHGKLTKYHLRSAVKAKFDRQIMKNNLEVNQICQQTSGGVPPIPIPGVCHRSKSQQSSESAKETRLHAASTSDSCSSKIDRTVKKEPRRKCRKTPTKGRREKRSDTSETHACRIN</sequence>
<dbReference type="OMA" id="YPIRRSK"/>
<dbReference type="PANTHER" id="PTHR46437">
    <property type="entry name" value="MORN REPEAT-CONTAINING PROTEIN 5"/>
    <property type="match status" value="1"/>
</dbReference>
<dbReference type="Gene3D" id="2.20.110.10">
    <property type="entry name" value="Histone H3 K4-specific methyltransferase SET7/9 N-terminal domain"/>
    <property type="match status" value="1"/>
</dbReference>
<dbReference type="HOGENOM" id="CLU_084314_0_0_1"/>
<organism evidence="6 7">
    <name type="scientific">Drosophila pseudoobscura pseudoobscura</name>
    <name type="common">Fruit fly</name>
    <dbReference type="NCBI Taxonomy" id="46245"/>
    <lineage>
        <taxon>Eukaryota</taxon>
        <taxon>Metazoa</taxon>
        <taxon>Ecdysozoa</taxon>
        <taxon>Arthropoda</taxon>
        <taxon>Hexapoda</taxon>
        <taxon>Insecta</taxon>
        <taxon>Pterygota</taxon>
        <taxon>Neoptera</taxon>
        <taxon>Endopterygota</taxon>
        <taxon>Diptera</taxon>
        <taxon>Brachycera</taxon>
        <taxon>Muscomorpha</taxon>
        <taxon>Ephydroidea</taxon>
        <taxon>Drosophilidae</taxon>
        <taxon>Drosophila</taxon>
        <taxon>Sophophora</taxon>
    </lineage>
</organism>
<dbReference type="SUPFAM" id="SSF82185">
    <property type="entry name" value="Histone H3 K4-specific methyltransferase SET7/9 N-terminal domain"/>
    <property type="match status" value="1"/>
</dbReference>
<dbReference type="KEGG" id="dpo:4812744"/>
<dbReference type="PANTHER" id="PTHR46437:SF1">
    <property type="entry name" value="MORN REPEAT-CONTAINING PROTEIN 5"/>
    <property type="match status" value="1"/>
</dbReference>
<keyword evidence="6" id="KW-1185">Reference proteome</keyword>
<evidence type="ECO:0000256" key="3">
    <source>
        <dbReference type="ARBA" id="ARBA00023069"/>
    </source>
</evidence>
<reference evidence="7" key="1">
    <citation type="submission" date="2025-08" db="UniProtKB">
        <authorList>
            <consortium name="RefSeq"/>
        </authorList>
    </citation>
    <scope>IDENTIFICATION</scope>
    <source>
        <strain evidence="7">MV-25-SWS-2005</strain>
        <tissue evidence="7">Whole body</tissue>
    </source>
</reference>
<feature type="compositionally biased region" description="Basic and acidic residues" evidence="5">
    <location>
        <begin position="300"/>
        <end position="313"/>
    </location>
</feature>
<keyword evidence="3" id="KW-0969">Cilium</keyword>
<accession>Q29CZ0</accession>
<protein>
    <submittedName>
        <fullName evidence="7">MORN repeat-containing protein 5</fullName>
    </submittedName>
</protein>
<feature type="region of interest" description="Disordered" evidence="5">
    <location>
        <begin position="1"/>
        <end position="22"/>
    </location>
</feature>
<evidence type="ECO:0000313" key="6">
    <source>
        <dbReference type="Proteomes" id="UP000001819"/>
    </source>
</evidence>
<feature type="compositionally biased region" description="Basic residues" evidence="5">
    <location>
        <begin position="284"/>
        <end position="299"/>
    </location>
</feature>
<proteinExistence type="predicted"/>
<dbReference type="GO" id="GO:0031514">
    <property type="term" value="C:motile cilium"/>
    <property type="evidence" value="ECO:0007669"/>
    <property type="project" value="UniProtKB-SubCell"/>
</dbReference>
<keyword evidence="4" id="KW-0966">Cell projection</keyword>
<dbReference type="ExpressionAtlas" id="Q29CZ0">
    <property type="expression patterns" value="baseline"/>
</dbReference>
<evidence type="ECO:0000256" key="2">
    <source>
        <dbReference type="ARBA" id="ARBA00022846"/>
    </source>
</evidence>
<dbReference type="eggNOG" id="KOG0231">
    <property type="taxonomic scope" value="Eukaryota"/>
</dbReference>
<comment type="subcellular location">
    <subcellularLocation>
        <location evidence="1">Cell projection</location>
        <location evidence="1">Cilium</location>
        <location evidence="1">Flagellum</location>
    </subcellularLocation>
</comment>
<accession>A0A6I8UC50</accession>
<name>Q29CZ0_DROPS</name>
<evidence type="ECO:0000313" key="7">
    <source>
        <dbReference type="RefSeq" id="XP_001353122.2"/>
    </source>
</evidence>
<dbReference type="InterPro" id="IPR042814">
    <property type="entry name" value="Morn5"/>
</dbReference>
<evidence type="ECO:0000256" key="4">
    <source>
        <dbReference type="ARBA" id="ARBA00023273"/>
    </source>
</evidence>
<evidence type="ECO:0000256" key="1">
    <source>
        <dbReference type="ARBA" id="ARBA00004230"/>
    </source>
</evidence>
<dbReference type="STRING" id="46245.Q29CZ0"/>
<evidence type="ECO:0000256" key="5">
    <source>
        <dbReference type="SAM" id="MobiDB-lite"/>
    </source>
</evidence>
<dbReference type="InParanoid" id="Q29CZ0"/>
<feature type="region of interest" description="Disordered" evidence="5">
    <location>
        <begin position="241"/>
        <end position="313"/>
    </location>
</feature>
<dbReference type="AlphaFoldDB" id="Q29CZ0"/>
<keyword evidence="2" id="KW-0282">Flagellum</keyword>
<dbReference type="RefSeq" id="XP_001353122.2">
    <property type="nucleotide sequence ID" value="XM_001353086.4"/>
</dbReference>